<reference evidence="2" key="1">
    <citation type="submission" date="2020-12" db="EMBL/GenBank/DDBJ databases">
        <title>Metabolic potential, ecology and presence of endohyphal bacteria is reflected in genomic diversity of Mucoromycotina.</title>
        <authorList>
            <person name="Muszewska A."/>
            <person name="Okrasinska A."/>
            <person name="Steczkiewicz K."/>
            <person name="Drgas O."/>
            <person name="Orlowska M."/>
            <person name="Perlinska-Lenart U."/>
            <person name="Aleksandrzak-Piekarczyk T."/>
            <person name="Szatraj K."/>
            <person name="Zielenkiewicz U."/>
            <person name="Pilsyk S."/>
            <person name="Malc E."/>
            <person name="Mieczkowski P."/>
            <person name="Kruszewska J.S."/>
            <person name="Biernat P."/>
            <person name="Pawlowska J."/>
        </authorList>
    </citation>
    <scope>NUCLEOTIDE SEQUENCE</scope>
    <source>
        <strain evidence="2">WA0000067209</strain>
    </source>
</reference>
<evidence type="ECO:0000313" key="2">
    <source>
        <dbReference type="EMBL" id="KAG2172805.1"/>
    </source>
</evidence>
<keyword evidence="3" id="KW-1185">Reference proteome</keyword>
<dbReference type="Proteomes" id="UP000654370">
    <property type="component" value="Unassembled WGS sequence"/>
</dbReference>
<evidence type="ECO:0000313" key="3">
    <source>
        <dbReference type="Proteomes" id="UP000654370"/>
    </source>
</evidence>
<proteinExistence type="predicted"/>
<dbReference type="OrthoDB" id="2391735at2759"/>
<gene>
    <name evidence="2" type="ORF">INT43_000152</name>
</gene>
<keyword evidence="1" id="KW-1133">Transmembrane helix</keyword>
<dbReference type="AlphaFoldDB" id="A0A8H7U872"/>
<evidence type="ECO:0000256" key="1">
    <source>
        <dbReference type="SAM" id="Phobius"/>
    </source>
</evidence>
<protein>
    <submittedName>
        <fullName evidence="2">Uncharacterized protein</fullName>
    </submittedName>
</protein>
<organism evidence="2 3">
    <name type="scientific">Mortierella isabellina</name>
    <name type="common">Filamentous fungus</name>
    <name type="synonym">Umbelopsis isabellina</name>
    <dbReference type="NCBI Taxonomy" id="91625"/>
    <lineage>
        <taxon>Eukaryota</taxon>
        <taxon>Fungi</taxon>
        <taxon>Fungi incertae sedis</taxon>
        <taxon>Mucoromycota</taxon>
        <taxon>Mucoromycotina</taxon>
        <taxon>Umbelopsidomycetes</taxon>
        <taxon>Umbelopsidales</taxon>
        <taxon>Umbelopsidaceae</taxon>
        <taxon>Umbelopsis</taxon>
    </lineage>
</organism>
<comment type="caution">
    <text evidence="2">The sequence shown here is derived from an EMBL/GenBank/DDBJ whole genome shotgun (WGS) entry which is preliminary data.</text>
</comment>
<feature type="transmembrane region" description="Helical" evidence="1">
    <location>
        <begin position="104"/>
        <end position="137"/>
    </location>
</feature>
<accession>A0A8H7U872</accession>
<sequence length="309" mass="34323">MACNMFRRLWSPPLGIQPTCLNNAGRHAGVISRPIAYRPSLLVLARPIHQPALRPGALSSRLGLSNHFNRVPASLPHQYLHNRSFSLFKPPKIFRTFTKWQRRLSFISAFGGGILLTIFIGPILLVAVGGAAAVFWWRYWRHMRSGSVGESSVNRENLVQSPLSSIGSLFSNSPAHLTEGLQTQAIERIKDDLNDQSSDIGRYLATQSPNQLKFSDVYAESTSKSTAIHNGRREDKSYISIEFSLTAGEGHGTKGIAQARGTTDGEHVNLERLSVYWPQWNRETVLSGETKNGTNINRGSVIEGEFRDV</sequence>
<name>A0A8H7U872_MORIS</name>
<dbReference type="EMBL" id="JAEPQZ010000016">
    <property type="protein sequence ID" value="KAG2172805.1"/>
    <property type="molecule type" value="Genomic_DNA"/>
</dbReference>
<keyword evidence="1" id="KW-0812">Transmembrane</keyword>
<keyword evidence="1" id="KW-0472">Membrane</keyword>